<reference evidence="1" key="2">
    <citation type="journal article" date="2022" name="New Phytol.">
        <title>Evolutionary transition to the ectomycorrhizal habit in the genomes of a hyperdiverse lineage of mushroom-forming fungi.</title>
        <authorList>
            <person name="Looney B."/>
            <person name="Miyauchi S."/>
            <person name="Morin E."/>
            <person name="Drula E."/>
            <person name="Courty P.E."/>
            <person name="Kohler A."/>
            <person name="Kuo A."/>
            <person name="LaButti K."/>
            <person name="Pangilinan J."/>
            <person name="Lipzen A."/>
            <person name="Riley R."/>
            <person name="Andreopoulos W."/>
            <person name="He G."/>
            <person name="Johnson J."/>
            <person name="Nolan M."/>
            <person name="Tritt A."/>
            <person name="Barry K.W."/>
            <person name="Grigoriev I.V."/>
            <person name="Nagy L.G."/>
            <person name="Hibbett D."/>
            <person name="Henrissat B."/>
            <person name="Matheny P.B."/>
            <person name="Labbe J."/>
            <person name="Martin F.M."/>
        </authorList>
    </citation>
    <scope>NUCLEOTIDE SEQUENCE</scope>
    <source>
        <strain evidence="1">EC-137</strain>
    </source>
</reference>
<evidence type="ECO:0000313" key="1">
    <source>
        <dbReference type="EMBL" id="KAI0036443.1"/>
    </source>
</evidence>
<dbReference type="EMBL" id="MU273471">
    <property type="protein sequence ID" value="KAI0036443.1"/>
    <property type="molecule type" value="Genomic_DNA"/>
</dbReference>
<comment type="caution">
    <text evidence="1">The sequence shown here is derived from an EMBL/GenBank/DDBJ whole genome shotgun (WGS) entry which is preliminary data.</text>
</comment>
<sequence>MSQSLTDPETDADRIRMKRLARLGQPAASSSSPSSTSASTSTSVLAPAPLSAPAPKSSPLSAANRKPESPVTTVPTPLKKKAVIAPAKFDQQGWENDVLTDVFRITLDPSVALVRGYDAVWLKAYMEDEAESFGGDLRMSVDRLEPAVIARLDMDVSSLVADEEYRPFLSRVPKEQTVYEYLVACWKRLNSAKAALLRKGYAPVDVQVALQVLERMRHLIVSYIGIYLMGPDAFPAPPGKEVGSPEFVESLLSLGAFSNPLFGGSSASEHTLDDGEIESFLNDFVRRFAPDDELPDVLSDVIRRLLFHPTLFKPEGLAATDSRWRGVVGALEALAVHKEIARMIVSMEEWLPANATAATLETISLLGPLMRLNVFGVEWPSVMKTYFAESETRPAADLESARNTLRGALRDLHGKLFKVLNVFVRADVQCREAVLSYFSRVVSLNSRRSGSHVDPTTVATDSFMTNVYAVLLQFAEPFMDATYSKIDRIDRLYYAHSNRVELNDETRINATSAVPPNFISDIFYLTLSIGHYGLSKTFDNFEELGKRIEDYKRSLASIEDDGTWAGTPLAPRMEATIKAWKDRISDFKAQQEAALTQLADQEFLFKNNNFMSYLTTWLIRYADPRRAHPKPFIELPLPREVPLDFRLLPEYILDNIIVYYVFVMRIDPRSMNVSGKEELMTFLLTCLSSTWYIKNPHLKNKLIDARVLYYGIFSWYRQEGLLTNLLNSHPLALKNLIPALMTNYIEVEHTGASSQFYDKFHARREIASVLRVIWNNSAHRRALSDEARETEKFIRFVNLMINDVTYLLDESLSDMTQIRAIELQMDDTESWDAKTQAQKREIEKNLRSLEGKASSYNQLCESTLDMLRIFTAETKAPFMAPEIVGKLAAMLDYNLDVLAGTRTSELKVKDKAKYHFKPRELLSTIVQVYLNLSDQAEFAQAVASDGRSYRKELFQKAAGICVKANLKSLTEIEQLRLFVIKVEEAKAAIEAEEELGEVPDEFLDPLMYTVMRDPVILPTSRQIIDRSTIKAHLLSDPKDPFNRAPLAIEDVIPDVELKAKIEAFLAARRNNNTAHDKSDDDIAMFDTAAVEEAAAAMDTNE</sequence>
<reference evidence="1" key="1">
    <citation type="submission" date="2021-02" db="EMBL/GenBank/DDBJ databases">
        <authorList>
            <consortium name="DOE Joint Genome Institute"/>
            <person name="Ahrendt S."/>
            <person name="Looney B.P."/>
            <person name="Miyauchi S."/>
            <person name="Morin E."/>
            <person name="Drula E."/>
            <person name="Courty P.E."/>
            <person name="Chicoki N."/>
            <person name="Fauchery L."/>
            <person name="Kohler A."/>
            <person name="Kuo A."/>
            <person name="Labutti K."/>
            <person name="Pangilinan J."/>
            <person name="Lipzen A."/>
            <person name="Riley R."/>
            <person name="Andreopoulos W."/>
            <person name="He G."/>
            <person name="Johnson J."/>
            <person name="Barry K.W."/>
            <person name="Grigoriev I.V."/>
            <person name="Nagy L."/>
            <person name="Hibbett D."/>
            <person name="Henrissat B."/>
            <person name="Matheny P.B."/>
            <person name="Labbe J."/>
            <person name="Martin F."/>
        </authorList>
    </citation>
    <scope>NUCLEOTIDE SEQUENCE</scope>
    <source>
        <strain evidence="1">EC-137</strain>
    </source>
</reference>
<name>A0ACB8QY19_9AGAM</name>
<protein>
    <submittedName>
        <fullName evidence="1">Ubiquitin conjugation factor E4</fullName>
    </submittedName>
</protein>
<keyword evidence="2" id="KW-1185">Reference proteome</keyword>
<evidence type="ECO:0000313" key="2">
    <source>
        <dbReference type="Proteomes" id="UP000814128"/>
    </source>
</evidence>
<accession>A0ACB8QY19</accession>
<dbReference type="Proteomes" id="UP000814128">
    <property type="component" value="Unassembled WGS sequence"/>
</dbReference>
<proteinExistence type="predicted"/>
<gene>
    <name evidence="1" type="ORF">K488DRAFT_75973</name>
</gene>
<organism evidence="1 2">
    <name type="scientific">Vararia minispora EC-137</name>
    <dbReference type="NCBI Taxonomy" id="1314806"/>
    <lineage>
        <taxon>Eukaryota</taxon>
        <taxon>Fungi</taxon>
        <taxon>Dikarya</taxon>
        <taxon>Basidiomycota</taxon>
        <taxon>Agaricomycotina</taxon>
        <taxon>Agaricomycetes</taxon>
        <taxon>Russulales</taxon>
        <taxon>Lachnocladiaceae</taxon>
        <taxon>Vararia</taxon>
    </lineage>
</organism>